<protein>
    <submittedName>
        <fullName evidence="2">Speckle-type POZ protein B</fullName>
    </submittedName>
</protein>
<dbReference type="GO" id="GO:0030163">
    <property type="term" value="P:protein catabolic process"/>
    <property type="evidence" value="ECO:0007669"/>
    <property type="project" value="UniProtKB-ARBA"/>
</dbReference>
<keyword evidence="3" id="KW-1185">Reference proteome</keyword>
<reference evidence="2" key="1">
    <citation type="submission" date="2020-08" db="EMBL/GenBank/DDBJ databases">
        <title>Multicomponent nature underlies the extraordinary mechanical properties of spider dragline silk.</title>
        <authorList>
            <person name="Kono N."/>
            <person name="Nakamura H."/>
            <person name="Mori M."/>
            <person name="Yoshida Y."/>
            <person name="Ohtoshi R."/>
            <person name="Malay A.D."/>
            <person name="Moran D.A.P."/>
            <person name="Tomita M."/>
            <person name="Numata K."/>
            <person name="Arakawa K."/>
        </authorList>
    </citation>
    <scope>NUCLEOTIDE SEQUENCE</scope>
</reference>
<accession>A0A8X6Q316</accession>
<gene>
    <name evidence="2" type="primary">X975_18423</name>
    <name evidence="2" type="ORF">NPIL_574511</name>
</gene>
<dbReference type="CDD" id="cd18186">
    <property type="entry name" value="BTB_POZ_ZBTB_KLHL-like"/>
    <property type="match status" value="2"/>
</dbReference>
<dbReference type="PROSITE" id="PS50097">
    <property type="entry name" value="BTB"/>
    <property type="match status" value="2"/>
</dbReference>
<dbReference type="InterPro" id="IPR008974">
    <property type="entry name" value="TRAF-like"/>
</dbReference>
<dbReference type="OrthoDB" id="6426498at2759"/>
<organism evidence="2 3">
    <name type="scientific">Nephila pilipes</name>
    <name type="common">Giant wood spider</name>
    <name type="synonym">Nephila maculata</name>
    <dbReference type="NCBI Taxonomy" id="299642"/>
    <lineage>
        <taxon>Eukaryota</taxon>
        <taxon>Metazoa</taxon>
        <taxon>Ecdysozoa</taxon>
        <taxon>Arthropoda</taxon>
        <taxon>Chelicerata</taxon>
        <taxon>Arachnida</taxon>
        <taxon>Araneae</taxon>
        <taxon>Araneomorphae</taxon>
        <taxon>Entelegynae</taxon>
        <taxon>Araneoidea</taxon>
        <taxon>Nephilidae</taxon>
        <taxon>Nephila</taxon>
    </lineage>
</organism>
<feature type="domain" description="BTB" evidence="1">
    <location>
        <begin position="145"/>
        <end position="211"/>
    </location>
</feature>
<dbReference type="PANTHER" id="PTHR24413">
    <property type="entry name" value="SPECKLE-TYPE POZ PROTEIN"/>
    <property type="match status" value="1"/>
</dbReference>
<evidence type="ECO:0000313" key="2">
    <source>
        <dbReference type="EMBL" id="GFU03861.1"/>
    </source>
</evidence>
<evidence type="ECO:0000259" key="1">
    <source>
        <dbReference type="PROSITE" id="PS50097"/>
    </source>
</evidence>
<dbReference type="SMART" id="SM00225">
    <property type="entry name" value="BTB"/>
    <property type="match status" value="2"/>
</dbReference>
<proteinExistence type="predicted"/>
<dbReference type="SUPFAM" id="SSF49599">
    <property type="entry name" value="TRAF domain-like"/>
    <property type="match status" value="1"/>
</dbReference>
<dbReference type="InterPro" id="IPR011333">
    <property type="entry name" value="SKP1/BTB/POZ_sf"/>
</dbReference>
<comment type="caution">
    <text evidence="2">The sequence shown here is derived from an EMBL/GenBank/DDBJ whole genome shotgun (WGS) entry which is preliminary data.</text>
</comment>
<dbReference type="Gene3D" id="2.60.210.10">
    <property type="entry name" value="Apoptosis, Tumor Necrosis Factor Receptor Associated Protein 2, Chain A"/>
    <property type="match status" value="1"/>
</dbReference>
<sequence>MCPLKYQQQICSPSFVVGILGGTRWKLILYPKGFYDPDYMSIYLLREPCRRKIGIISVDLEFTLKTTHVQRKKVLHDVSFMEGKCHGEGRLLRIMYRNGNYIFSCKQICVTCRITCRDYTSSHSNLDLLLLSNHLLLLLKSGHLADLAVCCQKREFLVHTAILKARCPKIFNSLDFDSSSLPKRARIKKFKLPVLRSLLEYIYTGRIAVSVNNLRAKLYEAAHRLEMKDLIETMDSLPDIFSLKTIFNVEKCYFTWPISKPHIKEEESLTRILHFNTMYFHDLIMTLRIDTNPENIQTRLSIYFRINNFNEYCPIFLWYKIFLKDIIGNKLQCIHRKNAFRNDGTWFGDGSFDIGLITGEFLLECQIEVSDERYTSTVKTIIDDSSFNTRYNYNTVQLSRDMKLLLESGKFSDVTIQCKDQTFAVHRAFLEVRFSFFRKLFKQFKSRNGCVKINSVSPILLSYLILYAYSGTIKPLQQKEMIHLRRFANALNAKALEQKCVSFLYGENEFSPLHRNSGG</sequence>
<dbReference type="CDD" id="cd00121">
    <property type="entry name" value="MATH"/>
    <property type="match status" value="1"/>
</dbReference>
<feature type="domain" description="BTB" evidence="1">
    <location>
        <begin position="412"/>
        <end position="477"/>
    </location>
</feature>
<dbReference type="SUPFAM" id="SSF54695">
    <property type="entry name" value="POZ domain"/>
    <property type="match status" value="2"/>
</dbReference>
<evidence type="ECO:0000313" key="3">
    <source>
        <dbReference type="Proteomes" id="UP000887013"/>
    </source>
</evidence>
<dbReference type="Pfam" id="PF00651">
    <property type="entry name" value="BTB"/>
    <property type="match status" value="2"/>
</dbReference>
<dbReference type="AlphaFoldDB" id="A0A8X6Q316"/>
<name>A0A8X6Q316_NEPPI</name>
<dbReference type="InterPro" id="IPR000210">
    <property type="entry name" value="BTB/POZ_dom"/>
</dbReference>
<dbReference type="Gene3D" id="3.30.710.10">
    <property type="entry name" value="Potassium Channel Kv1.1, Chain A"/>
    <property type="match status" value="2"/>
</dbReference>
<dbReference type="EMBL" id="BMAW01027756">
    <property type="protein sequence ID" value="GFU03861.1"/>
    <property type="molecule type" value="Genomic_DNA"/>
</dbReference>
<dbReference type="Proteomes" id="UP000887013">
    <property type="component" value="Unassembled WGS sequence"/>
</dbReference>
<dbReference type="InterPro" id="IPR002083">
    <property type="entry name" value="MATH/TRAF_dom"/>
</dbReference>